<dbReference type="Proteomes" id="UP000003009">
    <property type="component" value="Unassembled WGS sequence"/>
</dbReference>
<keyword evidence="2" id="KW-1185">Reference proteome</keyword>
<reference evidence="1" key="1">
    <citation type="submission" date="2009-04" db="EMBL/GenBank/DDBJ databases">
        <authorList>
            <person name="Weinstock G."/>
            <person name="Sodergren E."/>
            <person name="Clifton S."/>
            <person name="Fulton L."/>
            <person name="Fulton B."/>
            <person name="Courtney L."/>
            <person name="Fronick C."/>
            <person name="Harrison M."/>
            <person name="Strong C."/>
            <person name="Farmer C."/>
            <person name="Delahaunty K."/>
            <person name="Markovic C."/>
            <person name="Hall O."/>
            <person name="Minx P."/>
            <person name="Tomlinson C."/>
            <person name="Mitreva M."/>
            <person name="Nelson J."/>
            <person name="Hou S."/>
            <person name="Wollam A."/>
            <person name="Pepin K.H."/>
            <person name="Johnson M."/>
            <person name="Bhonagiri V."/>
            <person name="Nash W.E."/>
            <person name="Warren W."/>
            <person name="Chinwalla A."/>
            <person name="Mardis E.R."/>
            <person name="Wilson R.K."/>
        </authorList>
    </citation>
    <scope>NUCLEOTIDE SEQUENCE [LARGE SCALE GENOMIC DNA]</scope>
    <source>
        <strain evidence="1">ATCC 51147</strain>
    </source>
</reference>
<accession>C4GIC4</accession>
<evidence type="ECO:0000313" key="2">
    <source>
        <dbReference type="Proteomes" id="UP000003009"/>
    </source>
</evidence>
<protein>
    <submittedName>
        <fullName evidence="1">Uncharacterized protein</fullName>
    </submittedName>
</protein>
<organism evidence="1 2">
    <name type="scientific">Kingella oralis ATCC 51147</name>
    <dbReference type="NCBI Taxonomy" id="629741"/>
    <lineage>
        <taxon>Bacteria</taxon>
        <taxon>Pseudomonadati</taxon>
        <taxon>Pseudomonadota</taxon>
        <taxon>Betaproteobacteria</taxon>
        <taxon>Neisseriales</taxon>
        <taxon>Neisseriaceae</taxon>
        <taxon>Kingella</taxon>
    </lineage>
</organism>
<dbReference type="HOGENOM" id="CLU_3080769_0_0_4"/>
<sequence length="52" mass="5507">MQRQRQPEKRVCQRARCAAVGFVSILDWGGKAVQGASCLFQAALRGGSDAAG</sequence>
<comment type="caution">
    <text evidence="1">The sequence shown here is derived from an EMBL/GenBank/DDBJ whole genome shotgun (WGS) entry which is preliminary data.</text>
</comment>
<gene>
    <name evidence="1" type="ORF">GCWU000324_00616</name>
</gene>
<dbReference type="AlphaFoldDB" id="C4GIC4"/>
<name>C4GIC4_9NEIS</name>
<dbReference type="EMBL" id="ACJW02000002">
    <property type="protein sequence ID" value="EEP68712.1"/>
    <property type="molecule type" value="Genomic_DNA"/>
</dbReference>
<proteinExistence type="predicted"/>
<evidence type="ECO:0000313" key="1">
    <source>
        <dbReference type="EMBL" id="EEP68712.1"/>
    </source>
</evidence>